<proteinExistence type="predicted"/>
<protein>
    <recommendedName>
        <fullName evidence="3">Serine protease</fullName>
    </recommendedName>
</protein>
<reference evidence="2" key="1">
    <citation type="submission" date="2017-07" db="EMBL/GenBank/DDBJ databases">
        <title>Comparative genome mining reveals phylogenetic distribution patterns of secondary metabolites in Amycolatopsis.</title>
        <authorList>
            <person name="Adamek M."/>
            <person name="Alanjary M."/>
            <person name="Sales-Ortells H."/>
            <person name="Goodfellow M."/>
            <person name="Bull A.T."/>
            <person name="Kalinowski J."/>
            <person name="Ziemert N."/>
        </authorList>
    </citation>
    <scope>NUCLEOTIDE SEQUENCE [LARGE SCALE GENOMIC DNA]</scope>
    <source>
        <strain evidence="2">H5</strain>
    </source>
</reference>
<dbReference type="SUPFAM" id="SSF50494">
    <property type="entry name" value="Trypsin-like serine proteases"/>
    <property type="match status" value="1"/>
</dbReference>
<keyword evidence="2" id="KW-1185">Reference proteome</keyword>
<name>A0A229TF90_9PSEU</name>
<dbReference type="RefSeq" id="WP_093947126.1">
    <property type="nucleotide sequence ID" value="NZ_NMUL01000007.1"/>
</dbReference>
<gene>
    <name evidence="1" type="ORF">CF165_09910</name>
</gene>
<dbReference type="Proteomes" id="UP000215199">
    <property type="component" value="Unassembled WGS sequence"/>
</dbReference>
<dbReference type="EMBL" id="NMUL01000007">
    <property type="protein sequence ID" value="OXM69803.1"/>
    <property type="molecule type" value="Genomic_DNA"/>
</dbReference>
<organism evidence="1 2">
    <name type="scientific">Amycolatopsis vastitatis</name>
    <dbReference type="NCBI Taxonomy" id="1905142"/>
    <lineage>
        <taxon>Bacteria</taxon>
        <taxon>Bacillati</taxon>
        <taxon>Actinomycetota</taxon>
        <taxon>Actinomycetes</taxon>
        <taxon>Pseudonocardiales</taxon>
        <taxon>Pseudonocardiaceae</taxon>
        <taxon>Amycolatopsis</taxon>
    </lineage>
</organism>
<dbReference type="OrthoDB" id="1491548at2"/>
<dbReference type="AlphaFoldDB" id="A0A229TF90"/>
<comment type="caution">
    <text evidence="1">The sequence shown here is derived from an EMBL/GenBank/DDBJ whole genome shotgun (WGS) entry which is preliminary data.</text>
</comment>
<accession>A0A229TF90</accession>
<evidence type="ECO:0008006" key="3">
    <source>
        <dbReference type="Google" id="ProtNLM"/>
    </source>
</evidence>
<sequence length="332" mass="35278">MTPPPELIAAKEAVEAVVFALPEVTGIDVGVRDEEQPDADDLVVRVFVQDLGAVPELPGDAQGFPIVVLQRSFRPAGLPDTAMYRPVVGGVSVMNERWLHAGRAGGSSGTLGAVVRHRIEPGWYGLGNHHVLCGDLNRAQGQEILQPETFFGARHDGDHLGVLSNWAFPETTKSGRVDAALCAIDVDAAQEIAELGATAGPNYLLVPGDIVHKRGRTTGLTHGWVSGTNGSHKVPYPDLPPVAPPPLVPGFPPDRPADILRYMTGQIQVHVDFPQSITFLESGDSGSVLLDPDNRIAGLLYASGDWDNDPAAPTYALANPIADVEDQLNISV</sequence>
<dbReference type="InterPro" id="IPR009003">
    <property type="entry name" value="Peptidase_S1_PA"/>
</dbReference>
<evidence type="ECO:0000313" key="2">
    <source>
        <dbReference type="Proteomes" id="UP000215199"/>
    </source>
</evidence>
<evidence type="ECO:0000313" key="1">
    <source>
        <dbReference type="EMBL" id="OXM69803.1"/>
    </source>
</evidence>